<sequence>MNDMQNATHAGILEVTDLSKTYRDGEVLAEVLKGISFSVAPGEFVAIQGPSGAGKSTLLNLLGALDKPDTGRIVVDGLELTADIKNERVERFRRDKIGFIFQNHYLMQEFTVLENVMLPLRVQGFTTAAAKEKAAHALERIGLGHRMHHFPSQISGGESQRVAVARAVVKNPALILADEPTGNLDSENRERFIGVLNALQAEDKLTIIVVTHESELAMAASRRLHMKDGKIDWPVG</sequence>
<dbReference type="Proteomes" id="UP000006048">
    <property type="component" value="Chromosome"/>
</dbReference>
<proteinExistence type="inferred from homology"/>
<dbReference type="SUPFAM" id="SSF52540">
    <property type="entry name" value="P-loop containing nucleoside triphosphate hydrolases"/>
    <property type="match status" value="1"/>
</dbReference>
<keyword evidence="3" id="KW-0067">ATP-binding</keyword>
<dbReference type="PANTHER" id="PTHR24220">
    <property type="entry name" value="IMPORT ATP-BINDING PROTEIN"/>
    <property type="match status" value="1"/>
</dbReference>
<evidence type="ECO:0000256" key="2">
    <source>
        <dbReference type="ARBA" id="ARBA00022741"/>
    </source>
</evidence>
<evidence type="ECO:0000256" key="4">
    <source>
        <dbReference type="ARBA" id="ARBA00038388"/>
    </source>
</evidence>
<accession>I4BBS7</accession>
<dbReference type="InterPro" id="IPR017911">
    <property type="entry name" value="MacB-like_ATP-bd"/>
</dbReference>
<dbReference type="AlphaFoldDB" id="I4BBS7"/>
<dbReference type="GO" id="GO:0016887">
    <property type="term" value="F:ATP hydrolysis activity"/>
    <property type="evidence" value="ECO:0007669"/>
    <property type="project" value="InterPro"/>
</dbReference>
<keyword evidence="2" id="KW-0547">Nucleotide-binding</keyword>
<evidence type="ECO:0000256" key="1">
    <source>
        <dbReference type="ARBA" id="ARBA00022448"/>
    </source>
</evidence>
<dbReference type="GO" id="GO:0098796">
    <property type="term" value="C:membrane protein complex"/>
    <property type="evidence" value="ECO:0007669"/>
    <property type="project" value="UniProtKB-ARBA"/>
</dbReference>
<dbReference type="STRING" id="869212.Turpa_4101"/>
<protein>
    <submittedName>
        <fullName evidence="6">ABC transporter related protein</fullName>
    </submittedName>
</protein>
<dbReference type="SMART" id="SM00382">
    <property type="entry name" value="AAA"/>
    <property type="match status" value="1"/>
</dbReference>
<evidence type="ECO:0000259" key="5">
    <source>
        <dbReference type="PROSITE" id="PS50893"/>
    </source>
</evidence>
<dbReference type="InterPro" id="IPR015854">
    <property type="entry name" value="ABC_transpr_LolD-like"/>
</dbReference>
<gene>
    <name evidence="6" type="ordered locus">Turpa_4101</name>
</gene>
<keyword evidence="1" id="KW-0813">Transport</keyword>
<dbReference type="GO" id="GO:0005524">
    <property type="term" value="F:ATP binding"/>
    <property type="evidence" value="ECO:0007669"/>
    <property type="project" value="UniProtKB-KW"/>
</dbReference>
<evidence type="ECO:0000256" key="3">
    <source>
        <dbReference type="ARBA" id="ARBA00022840"/>
    </source>
</evidence>
<organism evidence="6 7">
    <name type="scientific">Turneriella parva (strain ATCC BAA-1111 / DSM 21527 / NCTC 11395 / H)</name>
    <name type="common">Leptospira parva</name>
    <dbReference type="NCBI Taxonomy" id="869212"/>
    <lineage>
        <taxon>Bacteria</taxon>
        <taxon>Pseudomonadati</taxon>
        <taxon>Spirochaetota</taxon>
        <taxon>Spirochaetia</taxon>
        <taxon>Leptospirales</taxon>
        <taxon>Leptospiraceae</taxon>
        <taxon>Turneriella</taxon>
    </lineage>
</organism>
<dbReference type="EMBL" id="CP002959">
    <property type="protein sequence ID" value="AFM14734.1"/>
    <property type="molecule type" value="Genomic_DNA"/>
</dbReference>
<dbReference type="InterPro" id="IPR003439">
    <property type="entry name" value="ABC_transporter-like_ATP-bd"/>
</dbReference>
<dbReference type="InterPro" id="IPR017871">
    <property type="entry name" value="ABC_transporter-like_CS"/>
</dbReference>
<dbReference type="PROSITE" id="PS00211">
    <property type="entry name" value="ABC_TRANSPORTER_1"/>
    <property type="match status" value="1"/>
</dbReference>
<dbReference type="RefSeq" id="WP_014805209.1">
    <property type="nucleotide sequence ID" value="NC_018020.1"/>
</dbReference>
<dbReference type="InterPro" id="IPR003593">
    <property type="entry name" value="AAA+_ATPase"/>
</dbReference>
<keyword evidence="7" id="KW-1185">Reference proteome</keyword>
<feature type="domain" description="ABC transporter" evidence="5">
    <location>
        <begin position="13"/>
        <end position="235"/>
    </location>
</feature>
<name>I4BBS7_TURPD</name>
<dbReference type="Pfam" id="PF00005">
    <property type="entry name" value="ABC_tran"/>
    <property type="match status" value="1"/>
</dbReference>
<evidence type="ECO:0000313" key="7">
    <source>
        <dbReference type="Proteomes" id="UP000006048"/>
    </source>
</evidence>
<dbReference type="KEGG" id="tpx:Turpa_4101"/>
<dbReference type="Gene3D" id="3.40.50.300">
    <property type="entry name" value="P-loop containing nucleotide triphosphate hydrolases"/>
    <property type="match status" value="1"/>
</dbReference>
<dbReference type="FunFam" id="3.40.50.300:FF:000032">
    <property type="entry name" value="Export ABC transporter ATP-binding protein"/>
    <property type="match status" value="1"/>
</dbReference>
<reference evidence="6 7" key="1">
    <citation type="submission" date="2012-06" db="EMBL/GenBank/DDBJ databases">
        <title>The complete chromosome of genome of Turneriella parva DSM 21527.</title>
        <authorList>
            <consortium name="US DOE Joint Genome Institute (JGI-PGF)"/>
            <person name="Lucas S."/>
            <person name="Han J."/>
            <person name="Lapidus A."/>
            <person name="Bruce D."/>
            <person name="Goodwin L."/>
            <person name="Pitluck S."/>
            <person name="Peters L."/>
            <person name="Kyrpides N."/>
            <person name="Mavromatis K."/>
            <person name="Ivanova N."/>
            <person name="Mikhailova N."/>
            <person name="Chertkov O."/>
            <person name="Detter J.C."/>
            <person name="Tapia R."/>
            <person name="Han C."/>
            <person name="Land M."/>
            <person name="Hauser L."/>
            <person name="Markowitz V."/>
            <person name="Cheng J.-F."/>
            <person name="Hugenholtz P."/>
            <person name="Woyke T."/>
            <person name="Wu D."/>
            <person name="Gronow S."/>
            <person name="Wellnitz S."/>
            <person name="Brambilla E."/>
            <person name="Klenk H.-P."/>
            <person name="Eisen J.A."/>
        </authorList>
    </citation>
    <scope>NUCLEOTIDE SEQUENCE [LARGE SCALE GENOMIC DNA]</scope>
    <source>
        <strain evidence="7">ATCC BAA-1111 / DSM 21527 / NCTC 11395 / H</strain>
    </source>
</reference>
<comment type="similarity">
    <text evidence="4">Belongs to the ABC transporter superfamily. Macrolide exporter (TC 3.A.1.122) family.</text>
</comment>
<dbReference type="InterPro" id="IPR027417">
    <property type="entry name" value="P-loop_NTPase"/>
</dbReference>
<dbReference type="GO" id="GO:0022857">
    <property type="term" value="F:transmembrane transporter activity"/>
    <property type="evidence" value="ECO:0007669"/>
    <property type="project" value="TreeGrafter"/>
</dbReference>
<dbReference type="PATRIC" id="fig|869212.3.peg.4142"/>
<dbReference type="CDD" id="cd03255">
    <property type="entry name" value="ABC_MJ0796_LolCDE_FtsE"/>
    <property type="match status" value="1"/>
</dbReference>
<evidence type="ECO:0000313" key="6">
    <source>
        <dbReference type="EMBL" id="AFM14734.1"/>
    </source>
</evidence>
<dbReference type="GO" id="GO:0005886">
    <property type="term" value="C:plasma membrane"/>
    <property type="evidence" value="ECO:0007669"/>
    <property type="project" value="TreeGrafter"/>
</dbReference>
<dbReference type="PROSITE" id="PS50893">
    <property type="entry name" value="ABC_TRANSPORTER_2"/>
    <property type="match status" value="1"/>
</dbReference>
<dbReference type="HOGENOM" id="CLU_000604_1_22_12"/>
<dbReference type="PANTHER" id="PTHR24220:SF689">
    <property type="entry name" value="LIPOPROTEIN-RELEASING SYSTEM ATP-BINDING PROTEIN LOLD"/>
    <property type="match status" value="1"/>
</dbReference>